<sequence length="490" mass="52474">MKLSELTAGTMFMPPEWDREFNHIHADSRDIKPGDLFIARKGHSSHGKAFISAAIEAGAAAVFSENAEMFRCEAGSVPVFPVSELEKQLPGWLKKRYPGYESLTLYGVTGTNGKSSVTQFIAQLAAASGKRCGVIGTLGNGFFPDFEETKNTTPDICVVYRLLDQFAQSGADSAALEVSSHGLHQGRVAGLIFDVAVLTNITQDHLDYHGDMANYFAAKAALFDKDKARSAVINIDDEYGARLISMPTLCDHYLTLSSKKNISADVVFHKVVATADGMKAELQTPWGTEDVYVPLLGEFNVANLAAAVTALAVTGEDFGNLLIKAETLQPVAGRMALYTKPGACKAVIDFAHTPDAIGVAIKSLAPLSKTLSLVFGCGGDRDRTKRAPMASAASLADNVWLTDDNPRTESAEQIFNDVSDSPDASDFTYMHDRAAAITAAIEATPEDGVLLITGKGHENYQDIMGVKHNYSDEAVLLSLGYQRAGGGYAS</sequence>
<comment type="cofactor">
    <cofactor evidence="7">
        <name>Mg(2+)</name>
        <dbReference type="ChEBI" id="CHEBI:18420"/>
    </cofactor>
</comment>
<dbReference type="Pfam" id="PF01225">
    <property type="entry name" value="Mur_ligase"/>
    <property type="match status" value="1"/>
</dbReference>
<feature type="short sequence motif" description="Meso-diaminopimelate recognition motif" evidence="7">
    <location>
        <begin position="404"/>
        <end position="407"/>
    </location>
</feature>
<keyword evidence="7" id="KW-0547">Nucleotide-binding</keyword>
<feature type="binding site" evidence="7">
    <location>
        <position position="179"/>
    </location>
    <ligand>
        <name>UDP-N-acetyl-alpha-D-muramoyl-L-alanyl-D-glutamate</name>
        <dbReference type="ChEBI" id="CHEBI:83900"/>
    </ligand>
</feature>
<evidence type="ECO:0000313" key="13">
    <source>
        <dbReference type="Proteomes" id="UP000185639"/>
    </source>
</evidence>
<dbReference type="AlphaFoldDB" id="A0A1N7J0W9"/>
<evidence type="ECO:0000256" key="3">
    <source>
        <dbReference type="ARBA" id="ARBA00022960"/>
    </source>
</evidence>
<organism evidence="12 13">
    <name type="scientific">Thalassolituus maritimus</name>
    <dbReference type="NCBI Taxonomy" id="484498"/>
    <lineage>
        <taxon>Bacteria</taxon>
        <taxon>Pseudomonadati</taxon>
        <taxon>Pseudomonadota</taxon>
        <taxon>Gammaproteobacteria</taxon>
        <taxon>Oceanospirillales</taxon>
        <taxon>Oceanospirillaceae</taxon>
        <taxon>Thalassolituus</taxon>
    </lineage>
</organism>
<comment type="pathway">
    <text evidence="7 8">Cell wall biogenesis; peptidoglycan biosynthesis.</text>
</comment>
<feature type="binding site" evidence="7">
    <location>
        <begin position="110"/>
        <end position="116"/>
    </location>
    <ligand>
        <name>ATP</name>
        <dbReference type="ChEBI" id="CHEBI:30616"/>
    </ligand>
</feature>
<keyword evidence="7" id="KW-0963">Cytoplasm</keyword>
<feature type="binding site" evidence="7">
    <location>
        <position position="187"/>
    </location>
    <ligand>
        <name>UDP-N-acetyl-alpha-D-muramoyl-L-alanyl-D-glutamate</name>
        <dbReference type="ChEBI" id="CHEBI:83900"/>
    </ligand>
</feature>
<comment type="catalytic activity">
    <reaction evidence="7">
        <text>UDP-N-acetyl-alpha-D-muramoyl-L-alanyl-D-glutamate + meso-2,6-diaminopimelate + ATP = UDP-N-acetyl-alpha-D-muramoyl-L-alanyl-gamma-D-glutamyl-meso-2,6-diaminopimelate + ADP + phosphate + H(+)</text>
        <dbReference type="Rhea" id="RHEA:23676"/>
        <dbReference type="ChEBI" id="CHEBI:15378"/>
        <dbReference type="ChEBI" id="CHEBI:30616"/>
        <dbReference type="ChEBI" id="CHEBI:43474"/>
        <dbReference type="ChEBI" id="CHEBI:57791"/>
        <dbReference type="ChEBI" id="CHEBI:83900"/>
        <dbReference type="ChEBI" id="CHEBI:83905"/>
        <dbReference type="ChEBI" id="CHEBI:456216"/>
        <dbReference type="EC" id="6.3.2.13"/>
    </reaction>
</comment>
<evidence type="ECO:0000256" key="8">
    <source>
        <dbReference type="RuleBase" id="RU004135"/>
    </source>
</evidence>
<comment type="PTM">
    <text evidence="7">Carboxylation is probably crucial for Mg(2+) binding and, consequently, for the gamma-phosphate positioning of ATP.</text>
</comment>
<reference evidence="13" key="1">
    <citation type="submission" date="2017-01" db="EMBL/GenBank/DDBJ databases">
        <authorList>
            <person name="Varghese N."/>
            <person name="Submissions S."/>
        </authorList>
    </citation>
    <scope>NUCLEOTIDE SEQUENCE [LARGE SCALE GENOMIC DNA]</scope>
    <source>
        <strain evidence="13">DSM 24913</strain>
    </source>
</reference>
<feature type="modified residue" description="N6-carboxylysine" evidence="7">
    <location>
        <position position="219"/>
    </location>
</feature>
<dbReference type="InterPro" id="IPR036615">
    <property type="entry name" value="Mur_ligase_C_dom_sf"/>
</dbReference>
<dbReference type="EMBL" id="FTOH01000001">
    <property type="protein sequence ID" value="SIS43032.1"/>
    <property type="molecule type" value="Genomic_DNA"/>
</dbReference>
<keyword evidence="2 7" id="KW-0132">Cell division</keyword>
<evidence type="ECO:0000313" key="12">
    <source>
        <dbReference type="EMBL" id="SIS43032.1"/>
    </source>
</evidence>
<evidence type="ECO:0000256" key="7">
    <source>
        <dbReference type="HAMAP-Rule" id="MF_00208"/>
    </source>
</evidence>
<feature type="domain" description="Mur ligase central" evidence="11">
    <location>
        <begin position="108"/>
        <end position="310"/>
    </location>
</feature>
<accession>A0A1N7J0W9</accession>
<dbReference type="GO" id="GO:0008360">
    <property type="term" value="P:regulation of cell shape"/>
    <property type="evidence" value="ECO:0007669"/>
    <property type="project" value="UniProtKB-KW"/>
</dbReference>
<dbReference type="InterPro" id="IPR035911">
    <property type="entry name" value="MurE/MurF_N"/>
</dbReference>
<evidence type="ECO:0000256" key="6">
    <source>
        <dbReference type="ARBA" id="ARBA00023316"/>
    </source>
</evidence>
<feature type="domain" description="Mur ligase N-terminal catalytic" evidence="9">
    <location>
        <begin position="21"/>
        <end position="83"/>
    </location>
</feature>
<evidence type="ECO:0000259" key="9">
    <source>
        <dbReference type="Pfam" id="PF01225"/>
    </source>
</evidence>
<dbReference type="Proteomes" id="UP000185639">
    <property type="component" value="Unassembled WGS sequence"/>
</dbReference>
<keyword evidence="3 7" id="KW-0133">Cell shape</keyword>
<dbReference type="Gene3D" id="3.40.1190.10">
    <property type="entry name" value="Mur-like, catalytic domain"/>
    <property type="match status" value="1"/>
</dbReference>
<dbReference type="InterPro" id="IPR005761">
    <property type="entry name" value="UDP-N-AcMur-Glu-dNH2Pim_ligase"/>
</dbReference>
<dbReference type="InterPro" id="IPR000713">
    <property type="entry name" value="Mur_ligase_N"/>
</dbReference>
<dbReference type="GO" id="GO:0051301">
    <property type="term" value="P:cell division"/>
    <property type="evidence" value="ECO:0007669"/>
    <property type="project" value="UniProtKB-KW"/>
</dbReference>
<dbReference type="RefSeq" id="WP_076513620.1">
    <property type="nucleotide sequence ID" value="NZ_FTOH01000001.1"/>
</dbReference>
<comment type="caution">
    <text evidence="7">Lacks conserved residue(s) required for the propagation of feature annotation.</text>
</comment>
<proteinExistence type="inferred from homology"/>
<dbReference type="NCBIfam" id="TIGR01085">
    <property type="entry name" value="murE"/>
    <property type="match status" value="1"/>
</dbReference>
<evidence type="ECO:0000259" key="11">
    <source>
        <dbReference type="Pfam" id="PF08245"/>
    </source>
</evidence>
<dbReference type="EC" id="6.3.2.13" evidence="7"/>
<gene>
    <name evidence="7" type="primary">murE</name>
    <name evidence="12" type="ORF">SAMN05421686_101238</name>
</gene>
<dbReference type="InterPro" id="IPR004101">
    <property type="entry name" value="Mur_ligase_C"/>
</dbReference>
<dbReference type="InterPro" id="IPR036565">
    <property type="entry name" value="Mur-like_cat_sf"/>
</dbReference>
<dbReference type="STRING" id="484498.SAMN05421686_101238"/>
<evidence type="ECO:0000256" key="2">
    <source>
        <dbReference type="ARBA" id="ARBA00022618"/>
    </source>
</evidence>
<feature type="binding site" evidence="7">
    <location>
        <begin position="404"/>
        <end position="407"/>
    </location>
    <ligand>
        <name>meso-2,6-diaminopimelate</name>
        <dbReference type="ChEBI" id="CHEBI:57791"/>
    </ligand>
</feature>
<comment type="similarity">
    <text evidence="1 7">Belongs to the MurCDEF family. MurE subfamily.</text>
</comment>
<dbReference type="SUPFAM" id="SSF53244">
    <property type="entry name" value="MurD-like peptide ligases, peptide-binding domain"/>
    <property type="match status" value="1"/>
</dbReference>
<dbReference type="GO" id="GO:0005524">
    <property type="term" value="F:ATP binding"/>
    <property type="evidence" value="ECO:0007669"/>
    <property type="project" value="UniProtKB-UniRule"/>
</dbReference>
<dbReference type="SUPFAM" id="SSF53623">
    <property type="entry name" value="MurD-like peptide ligases, catalytic domain"/>
    <property type="match status" value="1"/>
</dbReference>
<dbReference type="NCBIfam" id="NF001126">
    <property type="entry name" value="PRK00139.1-4"/>
    <property type="match status" value="1"/>
</dbReference>
<evidence type="ECO:0000256" key="5">
    <source>
        <dbReference type="ARBA" id="ARBA00023306"/>
    </source>
</evidence>
<comment type="function">
    <text evidence="7">Catalyzes the addition of meso-diaminopimelic acid to the nucleotide precursor UDP-N-acetylmuramoyl-L-alanyl-D-glutamate (UMAG) in the biosynthesis of bacterial cell-wall peptidoglycan.</text>
</comment>
<feature type="binding site" evidence="7">
    <location>
        <position position="381"/>
    </location>
    <ligand>
        <name>meso-2,6-diaminopimelate</name>
        <dbReference type="ChEBI" id="CHEBI:57791"/>
    </ligand>
</feature>
<name>A0A1N7J0W9_9GAMM</name>
<keyword evidence="7 12" id="KW-0436">Ligase</keyword>
<keyword evidence="13" id="KW-1185">Reference proteome</keyword>
<feature type="binding site" evidence="7">
    <location>
        <begin position="152"/>
        <end position="153"/>
    </location>
    <ligand>
        <name>UDP-N-acetyl-alpha-D-muramoyl-L-alanyl-D-glutamate</name>
        <dbReference type="ChEBI" id="CHEBI:83900"/>
    </ligand>
</feature>
<evidence type="ECO:0000259" key="10">
    <source>
        <dbReference type="Pfam" id="PF02875"/>
    </source>
</evidence>
<dbReference type="PANTHER" id="PTHR23135:SF4">
    <property type="entry name" value="UDP-N-ACETYLMURAMOYL-L-ALANYL-D-GLUTAMATE--2,6-DIAMINOPIMELATE LIGASE MURE HOMOLOG, CHLOROPLASTIC"/>
    <property type="match status" value="1"/>
</dbReference>
<dbReference type="Pfam" id="PF02875">
    <property type="entry name" value="Mur_ligase_C"/>
    <property type="match status" value="1"/>
</dbReference>
<feature type="domain" description="Mur ligase C-terminal" evidence="10">
    <location>
        <begin position="333"/>
        <end position="456"/>
    </location>
</feature>
<dbReference type="Pfam" id="PF08245">
    <property type="entry name" value="Mur_ligase_M"/>
    <property type="match status" value="1"/>
</dbReference>
<feature type="binding site" evidence="7">
    <location>
        <position position="454"/>
    </location>
    <ligand>
        <name>meso-2,6-diaminopimelate</name>
        <dbReference type="ChEBI" id="CHEBI:57791"/>
    </ligand>
</feature>
<dbReference type="Gene3D" id="3.90.190.20">
    <property type="entry name" value="Mur ligase, C-terminal domain"/>
    <property type="match status" value="1"/>
</dbReference>
<dbReference type="Gene3D" id="3.40.1390.10">
    <property type="entry name" value="MurE/MurF, N-terminal domain"/>
    <property type="match status" value="1"/>
</dbReference>
<feature type="binding site" evidence="7">
    <location>
        <position position="458"/>
    </location>
    <ligand>
        <name>meso-2,6-diaminopimelate</name>
        <dbReference type="ChEBI" id="CHEBI:57791"/>
    </ligand>
</feature>
<dbReference type="GO" id="GO:0008765">
    <property type="term" value="F:UDP-N-acetylmuramoylalanyl-D-glutamate-2,6-diaminopimelate ligase activity"/>
    <property type="evidence" value="ECO:0007669"/>
    <property type="project" value="UniProtKB-UniRule"/>
</dbReference>
<dbReference type="UniPathway" id="UPA00219"/>
<protein>
    <recommendedName>
        <fullName evidence="7">UDP-N-acetylmuramoyl-L-alanyl-D-glutamate--2,6-diaminopimelate ligase</fullName>
        <ecNumber evidence="7">6.3.2.13</ecNumber>
    </recommendedName>
    <alternativeName>
        <fullName evidence="7">Meso-A2pm-adding enzyme</fullName>
    </alternativeName>
    <alternativeName>
        <fullName evidence="7">Meso-diaminopimelate-adding enzyme</fullName>
    </alternativeName>
    <alternativeName>
        <fullName evidence="7">UDP-MurNAc-L-Ala-D-Glu:meso-diaminopimelate ligase</fullName>
    </alternativeName>
    <alternativeName>
        <fullName evidence="7">UDP-MurNAc-tripeptide synthetase</fullName>
    </alternativeName>
    <alternativeName>
        <fullName evidence="7">UDP-N-acetylmuramyl-tripeptide synthetase</fullName>
    </alternativeName>
</protein>
<dbReference type="GO" id="GO:0005737">
    <property type="term" value="C:cytoplasm"/>
    <property type="evidence" value="ECO:0007669"/>
    <property type="project" value="UniProtKB-SubCell"/>
</dbReference>
<feature type="binding site" evidence="7">
    <location>
        <position position="151"/>
    </location>
    <ligand>
        <name>UDP-N-acetyl-alpha-D-muramoyl-L-alanyl-D-glutamate</name>
        <dbReference type="ChEBI" id="CHEBI:83900"/>
    </ligand>
</feature>
<comment type="subcellular location">
    <subcellularLocation>
        <location evidence="7 8">Cytoplasm</location>
    </subcellularLocation>
</comment>
<keyword evidence="6 7" id="KW-0961">Cell wall biogenesis/degradation</keyword>
<keyword evidence="5 7" id="KW-0131">Cell cycle</keyword>
<dbReference type="InterPro" id="IPR013221">
    <property type="entry name" value="Mur_ligase_cen"/>
</dbReference>
<feature type="binding site" evidence="7">
    <location>
        <position position="28"/>
    </location>
    <ligand>
        <name>UDP-N-acetyl-alpha-D-muramoyl-L-alanyl-D-glutamate</name>
        <dbReference type="ChEBI" id="CHEBI:83900"/>
    </ligand>
</feature>
<keyword evidence="7" id="KW-0460">Magnesium</keyword>
<dbReference type="SUPFAM" id="SSF63418">
    <property type="entry name" value="MurE/MurF N-terminal domain"/>
    <property type="match status" value="1"/>
</dbReference>
<dbReference type="GO" id="GO:0009252">
    <property type="term" value="P:peptidoglycan biosynthetic process"/>
    <property type="evidence" value="ECO:0007669"/>
    <property type="project" value="UniProtKB-UniRule"/>
</dbReference>
<evidence type="ECO:0000256" key="4">
    <source>
        <dbReference type="ARBA" id="ARBA00022984"/>
    </source>
</evidence>
<dbReference type="GO" id="GO:0000287">
    <property type="term" value="F:magnesium ion binding"/>
    <property type="evidence" value="ECO:0007669"/>
    <property type="project" value="UniProtKB-UniRule"/>
</dbReference>
<dbReference type="HAMAP" id="MF_00208">
    <property type="entry name" value="MurE"/>
    <property type="match status" value="1"/>
</dbReference>
<feature type="binding site" evidence="7">
    <location>
        <position position="185"/>
    </location>
    <ligand>
        <name>UDP-N-acetyl-alpha-D-muramoyl-L-alanyl-D-glutamate</name>
        <dbReference type="ChEBI" id="CHEBI:83900"/>
    </ligand>
</feature>
<dbReference type="GO" id="GO:0071555">
    <property type="term" value="P:cell wall organization"/>
    <property type="evidence" value="ECO:0007669"/>
    <property type="project" value="UniProtKB-KW"/>
</dbReference>
<dbReference type="PANTHER" id="PTHR23135">
    <property type="entry name" value="MUR LIGASE FAMILY MEMBER"/>
    <property type="match status" value="1"/>
</dbReference>
<keyword evidence="7" id="KW-0067">ATP-binding</keyword>
<keyword evidence="4 7" id="KW-0573">Peptidoglycan synthesis</keyword>
<evidence type="ECO:0000256" key="1">
    <source>
        <dbReference type="ARBA" id="ARBA00005898"/>
    </source>
</evidence>